<dbReference type="PANTHER" id="PTHR42681">
    <property type="entry name" value="MALONYL-COA-ACYL CARRIER PROTEIN TRANSACYLASE, MITOCHONDRIAL"/>
    <property type="match status" value="1"/>
</dbReference>
<dbReference type="InterPro" id="IPR001227">
    <property type="entry name" value="Ac_transferase_dom_sf"/>
</dbReference>
<gene>
    <name evidence="5" type="ORF">METZ01_LOCUS488473</name>
</gene>
<dbReference type="GO" id="GO:0004314">
    <property type="term" value="F:[acyl-carrier-protein] S-malonyltransferase activity"/>
    <property type="evidence" value="ECO:0007669"/>
    <property type="project" value="UniProtKB-EC"/>
</dbReference>
<dbReference type="PANTHER" id="PTHR42681:SF1">
    <property type="entry name" value="MALONYL-COA-ACYL CARRIER PROTEIN TRANSACYLASE, MITOCHONDRIAL"/>
    <property type="match status" value="1"/>
</dbReference>
<accession>A0A383CUA6</accession>
<keyword evidence="2" id="KW-0808">Transferase</keyword>
<evidence type="ECO:0000256" key="2">
    <source>
        <dbReference type="ARBA" id="ARBA00022679"/>
    </source>
</evidence>
<dbReference type="Gene3D" id="3.40.366.10">
    <property type="entry name" value="Malonyl-Coenzyme A Acyl Carrier Protein, domain 2"/>
    <property type="match status" value="1"/>
</dbReference>
<evidence type="ECO:0000256" key="3">
    <source>
        <dbReference type="ARBA" id="ARBA00023315"/>
    </source>
</evidence>
<dbReference type="AlphaFoldDB" id="A0A383CUA6"/>
<feature type="non-terminal residue" evidence="5">
    <location>
        <position position="1"/>
    </location>
</feature>
<dbReference type="InterPro" id="IPR016035">
    <property type="entry name" value="Acyl_Trfase/lysoPLipase"/>
</dbReference>
<dbReference type="InterPro" id="IPR050858">
    <property type="entry name" value="Mal-CoA-ACP_Trans/PKS_FabD"/>
</dbReference>
<proteinExistence type="predicted"/>
<evidence type="ECO:0000313" key="5">
    <source>
        <dbReference type="EMBL" id="SVE35619.1"/>
    </source>
</evidence>
<sequence length="57" mass="6458">EAVPYSRAKDIPELLAKQIHSSVRWTETIQFMLSQGVEEFVECGSGKVLTKLLRQIP</sequence>
<dbReference type="EMBL" id="UINC01211639">
    <property type="protein sequence ID" value="SVE35619.1"/>
    <property type="molecule type" value="Genomic_DNA"/>
</dbReference>
<reference evidence="5" key="1">
    <citation type="submission" date="2018-05" db="EMBL/GenBank/DDBJ databases">
        <authorList>
            <person name="Lanie J.A."/>
            <person name="Ng W.-L."/>
            <person name="Kazmierczak K.M."/>
            <person name="Andrzejewski T.M."/>
            <person name="Davidsen T.M."/>
            <person name="Wayne K.J."/>
            <person name="Tettelin H."/>
            <person name="Glass J.I."/>
            <person name="Rusch D."/>
            <person name="Podicherti R."/>
            <person name="Tsui H.-C.T."/>
            <person name="Winkler M.E."/>
        </authorList>
    </citation>
    <scope>NUCLEOTIDE SEQUENCE</scope>
</reference>
<name>A0A383CUA6_9ZZZZ</name>
<protein>
    <recommendedName>
        <fullName evidence="1">[acyl-carrier-protein] S-malonyltransferase</fullName>
        <ecNumber evidence="1">2.3.1.39</ecNumber>
    </recommendedName>
</protein>
<dbReference type="SUPFAM" id="SSF52151">
    <property type="entry name" value="FabD/lysophospholipase-like"/>
    <property type="match status" value="1"/>
</dbReference>
<evidence type="ECO:0000256" key="1">
    <source>
        <dbReference type="ARBA" id="ARBA00013258"/>
    </source>
</evidence>
<dbReference type="GO" id="GO:0005739">
    <property type="term" value="C:mitochondrion"/>
    <property type="evidence" value="ECO:0007669"/>
    <property type="project" value="TreeGrafter"/>
</dbReference>
<dbReference type="GO" id="GO:0006633">
    <property type="term" value="P:fatty acid biosynthetic process"/>
    <property type="evidence" value="ECO:0007669"/>
    <property type="project" value="TreeGrafter"/>
</dbReference>
<keyword evidence="3" id="KW-0012">Acyltransferase</keyword>
<evidence type="ECO:0000256" key="4">
    <source>
        <dbReference type="ARBA" id="ARBA00048462"/>
    </source>
</evidence>
<organism evidence="5">
    <name type="scientific">marine metagenome</name>
    <dbReference type="NCBI Taxonomy" id="408172"/>
    <lineage>
        <taxon>unclassified sequences</taxon>
        <taxon>metagenomes</taxon>
        <taxon>ecological metagenomes</taxon>
    </lineage>
</organism>
<comment type="catalytic activity">
    <reaction evidence="4">
        <text>holo-[ACP] + malonyl-CoA = malonyl-[ACP] + CoA</text>
        <dbReference type="Rhea" id="RHEA:41792"/>
        <dbReference type="Rhea" id="RHEA-COMP:9623"/>
        <dbReference type="Rhea" id="RHEA-COMP:9685"/>
        <dbReference type="ChEBI" id="CHEBI:57287"/>
        <dbReference type="ChEBI" id="CHEBI:57384"/>
        <dbReference type="ChEBI" id="CHEBI:64479"/>
        <dbReference type="ChEBI" id="CHEBI:78449"/>
        <dbReference type="EC" id="2.3.1.39"/>
    </reaction>
</comment>
<dbReference type="EC" id="2.3.1.39" evidence="1"/>